<sequence length="100" mass="10627">MEISGTSLISTKIRLKAIRGHQDLNPGREAAVDVHDVDDHQEEVRRCARPSPRLARCLASSVITAPCSPPLPLAAAPGSPPRRPAASPGRRRARLAALPA</sequence>
<dbReference type="EMBL" id="AP004705">
    <property type="protein sequence ID" value="BAD05468.1"/>
    <property type="molecule type" value="Genomic_DNA"/>
</dbReference>
<evidence type="ECO:0000313" key="3">
    <source>
        <dbReference type="Proteomes" id="UP000000763"/>
    </source>
</evidence>
<organism evidence="2 3">
    <name type="scientific">Oryza sativa subsp. japonica</name>
    <name type="common">Rice</name>
    <dbReference type="NCBI Taxonomy" id="39947"/>
    <lineage>
        <taxon>Eukaryota</taxon>
        <taxon>Viridiplantae</taxon>
        <taxon>Streptophyta</taxon>
        <taxon>Embryophyta</taxon>
        <taxon>Tracheophyta</taxon>
        <taxon>Spermatophyta</taxon>
        <taxon>Magnoliopsida</taxon>
        <taxon>Liliopsida</taxon>
        <taxon>Poales</taxon>
        <taxon>Poaceae</taxon>
        <taxon>BOP clade</taxon>
        <taxon>Oryzoideae</taxon>
        <taxon>Oryzeae</taxon>
        <taxon>Oryzinae</taxon>
        <taxon>Oryza</taxon>
        <taxon>Oryza sativa</taxon>
    </lineage>
</organism>
<dbReference type="Proteomes" id="UP000000763">
    <property type="component" value="Chromosome 8"/>
</dbReference>
<reference evidence="3" key="1">
    <citation type="journal article" date="2005" name="Nature">
        <title>The map-based sequence of the rice genome.</title>
        <authorList>
            <consortium name="International rice genome sequencing project (IRGSP)"/>
            <person name="Matsumoto T."/>
            <person name="Wu J."/>
            <person name="Kanamori H."/>
            <person name="Katayose Y."/>
            <person name="Fujisawa M."/>
            <person name="Namiki N."/>
            <person name="Mizuno H."/>
            <person name="Yamamoto K."/>
            <person name="Antonio B.A."/>
            <person name="Baba T."/>
            <person name="Sakata K."/>
            <person name="Nagamura Y."/>
            <person name="Aoki H."/>
            <person name="Arikawa K."/>
            <person name="Arita K."/>
            <person name="Bito T."/>
            <person name="Chiden Y."/>
            <person name="Fujitsuka N."/>
            <person name="Fukunaka R."/>
            <person name="Hamada M."/>
            <person name="Harada C."/>
            <person name="Hayashi A."/>
            <person name="Hijishita S."/>
            <person name="Honda M."/>
            <person name="Hosokawa S."/>
            <person name="Ichikawa Y."/>
            <person name="Idonuma A."/>
            <person name="Iijima M."/>
            <person name="Ikeda M."/>
            <person name="Ikeno M."/>
            <person name="Ito K."/>
            <person name="Ito S."/>
            <person name="Ito T."/>
            <person name="Ito Y."/>
            <person name="Ito Y."/>
            <person name="Iwabuchi A."/>
            <person name="Kamiya K."/>
            <person name="Karasawa W."/>
            <person name="Kurita K."/>
            <person name="Katagiri S."/>
            <person name="Kikuta A."/>
            <person name="Kobayashi H."/>
            <person name="Kobayashi N."/>
            <person name="Machita K."/>
            <person name="Maehara T."/>
            <person name="Masukawa M."/>
            <person name="Mizubayashi T."/>
            <person name="Mukai Y."/>
            <person name="Nagasaki H."/>
            <person name="Nagata Y."/>
            <person name="Naito S."/>
            <person name="Nakashima M."/>
            <person name="Nakama Y."/>
            <person name="Nakamichi Y."/>
            <person name="Nakamura M."/>
            <person name="Meguro A."/>
            <person name="Negishi M."/>
            <person name="Ohta I."/>
            <person name="Ohta T."/>
            <person name="Okamoto M."/>
            <person name="Ono N."/>
            <person name="Saji S."/>
            <person name="Sakaguchi M."/>
            <person name="Sakai K."/>
            <person name="Shibata M."/>
            <person name="Shimokawa T."/>
            <person name="Song J."/>
            <person name="Takazaki Y."/>
            <person name="Terasawa K."/>
            <person name="Tsugane M."/>
            <person name="Tsuji K."/>
            <person name="Ueda S."/>
            <person name="Waki K."/>
            <person name="Yamagata H."/>
            <person name="Yamamoto M."/>
            <person name="Yamamoto S."/>
            <person name="Yamane H."/>
            <person name="Yoshiki S."/>
            <person name="Yoshihara R."/>
            <person name="Yukawa K."/>
            <person name="Zhong H."/>
            <person name="Yano M."/>
            <person name="Yuan Q."/>
            <person name="Ouyang S."/>
            <person name="Liu J."/>
            <person name="Jones K.M."/>
            <person name="Gansberger K."/>
            <person name="Moffat K."/>
            <person name="Hill J."/>
            <person name="Bera J."/>
            <person name="Fadrosh D."/>
            <person name="Jin S."/>
            <person name="Johri S."/>
            <person name="Kim M."/>
            <person name="Overton L."/>
            <person name="Reardon M."/>
            <person name="Tsitrin T."/>
            <person name="Vuong H."/>
            <person name="Weaver B."/>
            <person name="Ciecko A."/>
            <person name="Tallon L."/>
            <person name="Jackson J."/>
            <person name="Pai G."/>
            <person name="Aken S.V."/>
            <person name="Utterback T."/>
            <person name="Reidmuller S."/>
            <person name="Feldblyum T."/>
            <person name="Hsiao J."/>
            <person name="Zismann V."/>
            <person name="Iobst S."/>
            <person name="de Vazeille A.R."/>
            <person name="Buell C.R."/>
            <person name="Ying K."/>
            <person name="Li Y."/>
            <person name="Lu T."/>
            <person name="Huang Y."/>
            <person name="Zhao Q."/>
            <person name="Feng Q."/>
            <person name="Zhang L."/>
            <person name="Zhu J."/>
            <person name="Weng Q."/>
            <person name="Mu J."/>
            <person name="Lu Y."/>
            <person name="Fan D."/>
            <person name="Liu Y."/>
            <person name="Guan J."/>
            <person name="Zhang Y."/>
            <person name="Yu S."/>
            <person name="Liu X."/>
            <person name="Zhang Y."/>
            <person name="Hong G."/>
            <person name="Han B."/>
            <person name="Choisne N."/>
            <person name="Demange N."/>
            <person name="Orjeda G."/>
            <person name="Samain S."/>
            <person name="Cattolico L."/>
            <person name="Pelletier E."/>
            <person name="Couloux A."/>
            <person name="Segurens B."/>
            <person name="Wincker P."/>
            <person name="D'Hont A."/>
            <person name="Scarpelli C."/>
            <person name="Weissenbach J."/>
            <person name="Salanoubat M."/>
            <person name="Quetier F."/>
            <person name="Yu Y."/>
            <person name="Kim H.R."/>
            <person name="Rambo T."/>
            <person name="Currie J."/>
            <person name="Collura K."/>
            <person name="Luo M."/>
            <person name="Yang T."/>
            <person name="Ammiraju J.S.S."/>
            <person name="Engler F."/>
            <person name="Soderlund C."/>
            <person name="Wing R.A."/>
            <person name="Palmer L.E."/>
            <person name="de la Bastide M."/>
            <person name="Spiegel L."/>
            <person name="Nascimento L."/>
            <person name="Zutavern T."/>
            <person name="O'Shaughnessy A."/>
            <person name="Dike S."/>
            <person name="Dedhia N."/>
            <person name="Preston R."/>
            <person name="Balija V."/>
            <person name="McCombie W.R."/>
            <person name="Chow T."/>
            <person name="Chen H."/>
            <person name="Chung M."/>
            <person name="Chen C."/>
            <person name="Shaw J."/>
            <person name="Wu H."/>
            <person name="Hsiao K."/>
            <person name="Chao Y."/>
            <person name="Chu M."/>
            <person name="Cheng C."/>
            <person name="Hour A."/>
            <person name="Lee P."/>
            <person name="Lin S."/>
            <person name="Lin Y."/>
            <person name="Liou J."/>
            <person name="Liu S."/>
            <person name="Hsing Y."/>
            <person name="Raghuvanshi S."/>
            <person name="Mohanty A."/>
            <person name="Bharti A.K."/>
            <person name="Gaur A."/>
            <person name="Gupta V."/>
            <person name="Kumar D."/>
            <person name="Ravi V."/>
            <person name="Vij S."/>
            <person name="Kapur A."/>
            <person name="Khurana P."/>
            <person name="Khurana P."/>
            <person name="Khurana J.P."/>
            <person name="Tyagi A.K."/>
            <person name="Gaikwad K."/>
            <person name="Singh A."/>
            <person name="Dalal V."/>
            <person name="Srivastava S."/>
            <person name="Dixit A."/>
            <person name="Pal A.K."/>
            <person name="Ghazi I.A."/>
            <person name="Yadav M."/>
            <person name="Pandit A."/>
            <person name="Bhargava A."/>
            <person name="Sureshbabu K."/>
            <person name="Batra K."/>
            <person name="Sharma T.R."/>
            <person name="Mohapatra T."/>
            <person name="Singh N.K."/>
            <person name="Messing J."/>
            <person name="Nelson A.B."/>
            <person name="Fuks G."/>
            <person name="Kavchok S."/>
            <person name="Keizer G."/>
            <person name="Linton E."/>
            <person name="Llaca V."/>
            <person name="Song R."/>
            <person name="Tanyolac B."/>
            <person name="Young S."/>
            <person name="Ho-Il K."/>
            <person name="Hahn J.H."/>
            <person name="Sangsakoo G."/>
            <person name="Vanavichit A."/>
            <person name="de Mattos Luiz.A.T."/>
            <person name="Zimmer P.D."/>
            <person name="Malone G."/>
            <person name="Dellagostin O."/>
            <person name="de Oliveira A.C."/>
            <person name="Bevan M."/>
            <person name="Bancroft I."/>
            <person name="Minx P."/>
            <person name="Cordum H."/>
            <person name="Wilson R."/>
            <person name="Cheng Z."/>
            <person name="Jin W."/>
            <person name="Jiang J."/>
            <person name="Leong S.A."/>
            <person name="Iwama H."/>
            <person name="Gojobori T."/>
            <person name="Itoh T."/>
            <person name="Niimura Y."/>
            <person name="Fujii Y."/>
            <person name="Habara T."/>
            <person name="Sakai H."/>
            <person name="Sato Y."/>
            <person name="Wilson G."/>
            <person name="Kumar K."/>
            <person name="McCouch S."/>
            <person name="Juretic N."/>
            <person name="Hoen D."/>
            <person name="Wright S."/>
            <person name="Bruskiewich R."/>
            <person name="Bureau T."/>
            <person name="Miyao A."/>
            <person name="Hirochika H."/>
            <person name="Nishikawa T."/>
            <person name="Kadowaki K."/>
            <person name="Sugiura M."/>
            <person name="Burr B."/>
            <person name="Sasaki T."/>
        </authorList>
    </citation>
    <scope>NUCLEOTIDE SEQUENCE [LARGE SCALE GENOMIC DNA]</scope>
    <source>
        <strain evidence="3">cv. Nipponbare</strain>
    </source>
</reference>
<accession>Q6Z9A6</accession>
<feature type="region of interest" description="Disordered" evidence="1">
    <location>
        <begin position="69"/>
        <end position="100"/>
    </location>
</feature>
<evidence type="ECO:0000313" key="2">
    <source>
        <dbReference type="EMBL" id="BAD05468.1"/>
    </source>
</evidence>
<protein>
    <submittedName>
        <fullName evidence="2">Uncharacterized protein</fullName>
    </submittedName>
</protein>
<gene>
    <name evidence="2" type="primary">P0682A06.16</name>
</gene>
<name>Q6Z9A6_ORYSJ</name>
<evidence type="ECO:0000256" key="1">
    <source>
        <dbReference type="SAM" id="MobiDB-lite"/>
    </source>
</evidence>
<proteinExistence type="predicted"/>
<feature type="compositionally biased region" description="Pro residues" evidence="1">
    <location>
        <begin position="69"/>
        <end position="83"/>
    </location>
</feature>
<dbReference type="AlphaFoldDB" id="Q6Z9A6"/>
<reference evidence="3" key="2">
    <citation type="journal article" date="2008" name="Nucleic Acids Res.">
        <title>The rice annotation project database (RAP-DB): 2008 update.</title>
        <authorList>
            <consortium name="The rice annotation project (RAP)"/>
        </authorList>
    </citation>
    <scope>GENOME REANNOTATION</scope>
    <source>
        <strain evidence="3">cv. Nipponbare</strain>
    </source>
</reference>